<name>A0A8J3SEG9_9ACTN</name>
<organism evidence="1 2">
    <name type="scientific">Planobispora siamensis</name>
    <dbReference type="NCBI Taxonomy" id="936338"/>
    <lineage>
        <taxon>Bacteria</taxon>
        <taxon>Bacillati</taxon>
        <taxon>Actinomycetota</taxon>
        <taxon>Actinomycetes</taxon>
        <taxon>Streptosporangiales</taxon>
        <taxon>Streptosporangiaceae</taxon>
        <taxon>Planobispora</taxon>
    </lineage>
</organism>
<gene>
    <name evidence="1" type="ORF">Psi01_35020</name>
</gene>
<comment type="caution">
    <text evidence="1">The sequence shown here is derived from an EMBL/GenBank/DDBJ whole genome shotgun (WGS) entry which is preliminary data.</text>
</comment>
<dbReference type="PANTHER" id="PTHR30007:SF0">
    <property type="entry name" value="TRANSPOSASE"/>
    <property type="match status" value="1"/>
</dbReference>
<sequence length="101" mass="11374">MWCVPAAPGRLPADFPPWQTVYWHFVRREEQKVTQQIMDVLRRRVRRRAGRDAEPSAVVIDSQSVKGADTVGADTRGYDAHNYLGLDVMPGRMDQGCSAMA</sequence>
<dbReference type="AlphaFoldDB" id="A0A8J3SEG9"/>
<reference evidence="1 2" key="1">
    <citation type="submission" date="2021-01" db="EMBL/GenBank/DDBJ databases">
        <title>Whole genome shotgun sequence of Planobispora siamensis NBRC 107568.</title>
        <authorList>
            <person name="Komaki H."/>
            <person name="Tamura T."/>
        </authorList>
    </citation>
    <scope>NUCLEOTIDE SEQUENCE [LARGE SCALE GENOMIC DNA]</scope>
    <source>
        <strain evidence="1 2">NBRC 107568</strain>
    </source>
</reference>
<proteinExistence type="predicted"/>
<keyword evidence="2" id="KW-1185">Reference proteome</keyword>
<dbReference type="PANTHER" id="PTHR30007">
    <property type="entry name" value="PHP DOMAIN PROTEIN"/>
    <property type="match status" value="1"/>
</dbReference>
<dbReference type="EMBL" id="BOOJ01000029">
    <property type="protein sequence ID" value="GIH92872.1"/>
    <property type="molecule type" value="Genomic_DNA"/>
</dbReference>
<evidence type="ECO:0000313" key="2">
    <source>
        <dbReference type="Proteomes" id="UP000619788"/>
    </source>
</evidence>
<evidence type="ECO:0000313" key="1">
    <source>
        <dbReference type="EMBL" id="GIH92872.1"/>
    </source>
</evidence>
<dbReference type="Proteomes" id="UP000619788">
    <property type="component" value="Unassembled WGS sequence"/>
</dbReference>
<accession>A0A8J3SEG9</accession>
<protein>
    <submittedName>
        <fullName evidence="1">Uncharacterized protein</fullName>
    </submittedName>
</protein>